<reference evidence="1 2" key="1">
    <citation type="submission" date="2020-03" db="EMBL/GenBank/DDBJ databases">
        <authorList>
            <person name="Kim M.K."/>
        </authorList>
    </citation>
    <scope>NUCLEOTIDE SEQUENCE [LARGE SCALE GENOMIC DNA]</scope>
    <source>
        <strain evidence="1 2">BT328</strain>
    </source>
</reference>
<evidence type="ECO:0000313" key="2">
    <source>
        <dbReference type="Proteomes" id="UP000501802"/>
    </source>
</evidence>
<keyword evidence="2" id="KW-1185">Reference proteome</keyword>
<dbReference type="PANTHER" id="PTHR35586:SF1">
    <property type="entry name" value="SLL1691 PROTEIN"/>
    <property type="match status" value="1"/>
</dbReference>
<sequence>MKRDDALWKAILEDVFDDFLRFFFPNANELFLLENDDETRRIDYLDKELEQLFPPEQDTYAPRYVDKLVKVFIRENDLPHEQWILIHIEIQGYNDPRFAERMFQYYYRIFDKYRQPITAFAIFTDDRKGYHPSKYEQSYLGTQLSYQYNTYKIHEQSETDLLASTNPFALVVLTVKAALKAKNLTDEELLELKLRIAKLLLNSQISKGKIRSLMNFLRYYVRLENPETNRKFEREIEAITQKNTTMGIEQFLLERAKKEGVKEGIEQGADQEKRVLVARLLTKTSFTSEQIADIVEVSVAFVDEVRKDTLPESDSNGVA</sequence>
<gene>
    <name evidence="1" type="ORF">G8759_32705</name>
</gene>
<dbReference type="KEGG" id="spib:G8759_32705"/>
<evidence type="ECO:0000313" key="1">
    <source>
        <dbReference type="EMBL" id="QIP17060.1"/>
    </source>
</evidence>
<organism evidence="1 2">
    <name type="scientific">Spirosoma aureum</name>
    <dbReference type="NCBI Taxonomy" id="2692134"/>
    <lineage>
        <taxon>Bacteria</taxon>
        <taxon>Pseudomonadati</taxon>
        <taxon>Bacteroidota</taxon>
        <taxon>Cytophagia</taxon>
        <taxon>Cytophagales</taxon>
        <taxon>Cytophagaceae</taxon>
        <taxon>Spirosoma</taxon>
    </lineage>
</organism>
<dbReference type="PANTHER" id="PTHR35586">
    <property type="entry name" value="SLL1691 PROTEIN"/>
    <property type="match status" value="1"/>
</dbReference>
<evidence type="ECO:0008006" key="3">
    <source>
        <dbReference type="Google" id="ProtNLM"/>
    </source>
</evidence>
<accession>A0A6G9AXB9</accession>
<proteinExistence type="predicted"/>
<dbReference type="RefSeq" id="WP_167217537.1">
    <property type="nucleotide sequence ID" value="NZ_CP050063.1"/>
</dbReference>
<dbReference type="AlphaFoldDB" id="A0A6G9AXB9"/>
<name>A0A6G9AXB9_9BACT</name>
<dbReference type="EMBL" id="CP050063">
    <property type="protein sequence ID" value="QIP17060.1"/>
    <property type="molecule type" value="Genomic_DNA"/>
</dbReference>
<protein>
    <recommendedName>
        <fullName evidence="3">Transposase (putative) YhgA-like domain-containing protein</fullName>
    </recommendedName>
</protein>
<dbReference type="Proteomes" id="UP000501802">
    <property type="component" value="Chromosome"/>
</dbReference>